<keyword evidence="3" id="KW-1015">Disulfide bond</keyword>
<name>A0ABQ1HDP3_9FLAO</name>
<keyword evidence="7" id="KW-1185">Reference proteome</keyword>
<dbReference type="Gene3D" id="3.40.30.10">
    <property type="entry name" value="Glutaredoxin"/>
    <property type="match status" value="1"/>
</dbReference>
<evidence type="ECO:0000256" key="1">
    <source>
        <dbReference type="ARBA" id="ARBA00004196"/>
    </source>
</evidence>
<dbReference type="InterPro" id="IPR036249">
    <property type="entry name" value="Thioredoxin-like_sf"/>
</dbReference>
<dbReference type="PROSITE" id="PS51352">
    <property type="entry name" value="THIOREDOXIN_2"/>
    <property type="match status" value="1"/>
</dbReference>
<protein>
    <submittedName>
        <fullName evidence="6">Alkyl hydroperoxide reductase</fullName>
    </submittedName>
</protein>
<keyword evidence="2" id="KW-0201">Cytochrome c-type biogenesis</keyword>
<reference evidence="7" key="1">
    <citation type="journal article" date="2019" name="Int. J. Syst. Evol. Microbiol.">
        <title>The Global Catalogue of Microorganisms (GCM) 10K type strain sequencing project: providing services to taxonomists for standard genome sequencing and annotation.</title>
        <authorList>
            <consortium name="The Broad Institute Genomics Platform"/>
            <consortium name="The Broad Institute Genome Sequencing Center for Infectious Disease"/>
            <person name="Wu L."/>
            <person name="Ma J."/>
        </authorList>
    </citation>
    <scope>NUCLEOTIDE SEQUENCE [LARGE SCALE GENOMIC DNA]</scope>
    <source>
        <strain evidence="7">CGMCC 1.12811</strain>
    </source>
</reference>
<keyword evidence="4" id="KW-0676">Redox-active center</keyword>
<dbReference type="InterPro" id="IPR050553">
    <property type="entry name" value="Thioredoxin_ResA/DsbE_sf"/>
</dbReference>
<gene>
    <name evidence="6" type="primary">tlpA</name>
    <name evidence="6" type="ORF">GCM10008015_09870</name>
</gene>
<dbReference type="SUPFAM" id="SSF52833">
    <property type="entry name" value="Thioredoxin-like"/>
    <property type="match status" value="1"/>
</dbReference>
<feature type="domain" description="Thioredoxin" evidence="5">
    <location>
        <begin position="56"/>
        <end position="199"/>
    </location>
</feature>
<evidence type="ECO:0000313" key="6">
    <source>
        <dbReference type="EMBL" id="GGA71181.1"/>
    </source>
</evidence>
<evidence type="ECO:0000256" key="2">
    <source>
        <dbReference type="ARBA" id="ARBA00022748"/>
    </source>
</evidence>
<dbReference type="CDD" id="cd02966">
    <property type="entry name" value="TlpA_like_family"/>
    <property type="match status" value="1"/>
</dbReference>
<evidence type="ECO:0000259" key="5">
    <source>
        <dbReference type="PROSITE" id="PS51352"/>
    </source>
</evidence>
<dbReference type="PANTHER" id="PTHR42852:SF6">
    <property type="entry name" value="THIOL:DISULFIDE INTERCHANGE PROTEIN DSBE"/>
    <property type="match status" value="1"/>
</dbReference>
<organism evidence="6 7">
    <name type="scientific">Flavobacterium palustre</name>
    <dbReference type="NCBI Taxonomy" id="1476463"/>
    <lineage>
        <taxon>Bacteria</taxon>
        <taxon>Pseudomonadati</taxon>
        <taxon>Bacteroidota</taxon>
        <taxon>Flavobacteriia</taxon>
        <taxon>Flavobacteriales</taxon>
        <taxon>Flavobacteriaceae</taxon>
        <taxon>Flavobacterium</taxon>
    </lineage>
</organism>
<evidence type="ECO:0000256" key="3">
    <source>
        <dbReference type="ARBA" id="ARBA00023157"/>
    </source>
</evidence>
<dbReference type="InterPro" id="IPR013766">
    <property type="entry name" value="Thioredoxin_domain"/>
</dbReference>
<evidence type="ECO:0000256" key="4">
    <source>
        <dbReference type="ARBA" id="ARBA00023284"/>
    </source>
</evidence>
<dbReference type="Pfam" id="PF08534">
    <property type="entry name" value="Redoxin"/>
    <property type="match status" value="1"/>
</dbReference>
<evidence type="ECO:0000313" key="7">
    <source>
        <dbReference type="Proteomes" id="UP000658793"/>
    </source>
</evidence>
<dbReference type="Proteomes" id="UP000658793">
    <property type="component" value="Unassembled WGS sequence"/>
</dbReference>
<accession>A0ABQ1HDP3</accession>
<proteinExistence type="predicted"/>
<dbReference type="EMBL" id="BMGA01000002">
    <property type="protein sequence ID" value="GGA71181.1"/>
    <property type="molecule type" value="Genomic_DNA"/>
</dbReference>
<dbReference type="PANTHER" id="PTHR42852">
    <property type="entry name" value="THIOL:DISULFIDE INTERCHANGE PROTEIN DSBE"/>
    <property type="match status" value="1"/>
</dbReference>
<comment type="subcellular location">
    <subcellularLocation>
        <location evidence="1">Cell envelope</location>
    </subcellularLocation>
</comment>
<comment type="caution">
    <text evidence="6">The sequence shown here is derived from an EMBL/GenBank/DDBJ whole genome shotgun (WGS) entry which is preliminary data.</text>
</comment>
<dbReference type="InterPro" id="IPR013740">
    <property type="entry name" value="Redoxin"/>
</dbReference>
<sequence>MLYLLILISLSKKTSTVNSNQIVYFNFVTMKKTEKFIAFLLLLVTISCTKSNAQKTAFSKEALSETLLDISNNQVAFETILSKNKGKNIVIEIWASWCGDCVKAMPKIKELQAAHPETAYVFISMDKTTDKWKAGIEKHQLKGSHYMANDQMGGVFAKAIDVNWIPRYIIIDKTGKIALYRAVETDFGQINTVLNQLEKQ</sequence>